<reference evidence="1 2" key="1">
    <citation type="submission" date="2017-06" db="EMBL/GenBank/DDBJ databases">
        <title>Comparative genomic analysis of Ambrosia Fusariam Clade fungi.</title>
        <authorList>
            <person name="Stajich J.E."/>
            <person name="Carrillo J."/>
            <person name="Kijimoto T."/>
            <person name="Eskalen A."/>
            <person name="O'Donnell K."/>
            <person name="Kasson M."/>
        </authorList>
    </citation>
    <scope>NUCLEOTIDE SEQUENCE [LARGE SCALE GENOMIC DNA]</scope>
    <source>
        <strain evidence="1 2">NRRL62584</strain>
    </source>
</reference>
<accession>A0A428Q924</accession>
<name>A0A428Q924_9HYPO</name>
<dbReference type="Proteomes" id="UP000288168">
    <property type="component" value="Unassembled WGS sequence"/>
</dbReference>
<gene>
    <name evidence="1" type="ORF">CEP54_006112</name>
</gene>
<organism evidence="1 2">
    <name type="scientific">Fusarium duplospermum</name>
    <dbReference type="NCBI Taxonomy" id="1325734"/>
    <lineage>
        <taxon>Eukaryota</taxon>
        <taxon>Fungi</taxon>
        <taxon>Dikarya</taxon>
        <taxon>Ascomycota</taxon>
        <taxon>Pezizomycotina</taxon>
        <taxon>Sordariomycetes</taxon>
        <taxon>Hypocreomycetidae</taxon>
        <taxon>Hypocreales</taxon>
        <taxon>Nectriaceae</taxon>
        <taxon>Fusarium</taxon>
        <taxon>Fusarium solani species complex</taxon>
    </lineage>
</organism>
<dbReference type="EMBL" id="NKCI01000049">
    <property type="protein sequence ID" value="RSL61782.1"/>
    <property type="molecule type" value="Genomic_DNA"/>
</dbReference>
<dbReference type="AlphaFoldDB" id="A0A428Q924"/>
<proteinExistence type="predicted"/>
<evidence type="ECO:0000313" key="1">
    <source>
        <dbReference type="EMBL" id="RSL61782.1"/>
    </source>
</evidence>
<evidence type="ECO:0000313" key="2">
    <source>
        <dbReference type="Proteomes" id="UP000288168"/>
    </source>
</evidence>
<keyword evidence="2" id="KW-1185">Reference proteome</keyword>
<comment type="caution">
    <text evidence="1">The sequence shown here is derived from an EMBL/GenBank/DDBJ whole genome shotgun (WGS) entry which is preliminary data.</text>
</comment>
<sequence>MYRIPHKGFEGDGGTVRAALDLNKEAASRLGDINVRRRISILPGLASLLFEGPLRCSVVLCWDRLWLVVVVDHFHPQFPAYPSKIDGTTTTT</sequence>
<protein>
    <submittedName>
        <fullName evidence="1">Uncharacterized protein</fullName>
    </submittedName>
</protein>